<dbReference type="PROSITE" id="PS50075">
    <property type="entry name" value="CARRIER"/>
    <property type="match status" value="1"/>
</dbReference>
<dbReference type="RefSeq" id="WP_017686948.1">
    <property type="nucleotide sequence ID" value="NZ_CBCSLC010000026.1"/>
</dbReference>
<dbReference type="EMBL" id="JAGIKV010000007">
    <property type="protein sequence ID" value="MBP2245786.1"/>
    <property type="molecule type" value="Genomic_DNA"/>
</dbReference>
<gene>
    <name evidence="2" type="ORF">J2Z28_002404</name>
</gene>
<organism evidence="2 3">
    <name type="scientific">Paenibacillus xylanexedens</name>
    <dbReference type="NCBI Taxonomy" id="528191"/>
    <lineage>
        <taxon>Bacteria</taxon>
        <taxon>Bacillati</taxon>
        <taxon>Bacillota</taxon>
        <taxon>Bacilli</taxon>
        <taxon>Bacillales</taxon>
        <taxon>Paenibacillaceae</taxon>
        <taxon>Paenibacillus</taxon>
    </lineage>
</organism>
<evidence type="ECO:0000313" key="2">
    <source>
        <dbReference type="EMBL" id="MBP2245786.1"/>
    </source>
</evidence>
<name>A0ABS4RTJ9_PAEXY</name>
<keyword evidence="3" id="KW-1185">Reference proteome</keyword>
<proteinExistence type="predicted"/>
<sequence>MESKVKVKTFLSRFYRKREIQDDEDIFELGFANSLFAMQMVMFLEKEFNIRIETQDMDLSNFRTLNKINELIERKTA</sequence>
<dbReference type="Gene3D" id="1.10.1200.10">
    <property type="entry name" value="ACP-like"/>
    <property type="match status" value="1"/>
</dbReference>
<dbReference type="InterPro" id="IPR036736">
    <property type="entry name" value="ACP-like_sf"/>
</dbReference>
<evidence type="ECO:0000259" key="1">
    <source>
        <dbReference type="PROSITE" id="PS50075"/>
    </source>
</evidence>
<evidence type="ECO:0000313" key="3">
    <source>
        <dbReference type="Proteomes" id="UP000810207"/>
    </source>
</evidence>
<dbReference type="InterPro" id="IPR009081">
    <property type="entry name" value="PP-bd_ACP"/>
</dbReference>
<reference evidence="2 3" key="1">
    <citation type="submission" date="2021-03" db="EMBL/GenBank/DDBJ databases">
        <title>Genomic Encyclopedia of Type Strains, Phase IV (KMG-IV): sequencing the most valuable type-strain genomes for metagenomic binning, comparative biology and taxonomic classification.</title>
        <authorList>
            <person name="Goeker M."/>
        </authorList>
    </citation>
    <scope>NUCLEOTIDE SEQUENCE [LARGE SCALE GENOMIC DNA]</scope>
    <source>
        <strain evidence="2 3">DSM 21292</strain>
    </source>
</reference>
<dbReference type="Pfam" id="PF00550">
    <property type="entry name" value="PP-binding"/>
    <property type="match status" value="1"/>
</dbReference>
<dbReference type="SUPFAM" id="SSF47336">
    <property type="entry name" value="ACP-like"/>
    <property type="match status" value="1"/>
</dbReference>
<accession>A0ABS4RTJ9</accession>
<comment type="caution">
    <text evidence="2">The sequence shown here is derived from an EMBL/GenBank/DDBJ whole genome shotgun (WGS) entry which is preliminary data.</text>
</comment>
<protein>
    <submittedName>
        <fullName evidence="2">Acyl carrier protein</fullName>
    </submittedName>
</protein>
<dbReference type="Proteomes" id="UP000810207">
    <property type="component" value="Unassembled WGS sequence"/>
</dbReference>
<feature type="domain" description="Carrier" evidence="1">
    <location>
        <begin position="1"/>
        <end position="76"/>
    </location>
</feature>